<sequence length="494" mass="55783">MARPLILPLQWCRLHQVLSPKAHVLRHHGAQVCTTRAVTNSNTTTSKRPFHTTQNRSAVRPSRRAPSVRRQNAIPEHVLVTEDGFRIDRDGFWNRHSTAHVEPTLAEFRQFARKMYEAYESNIPPGVNLATFVSVGEQLIRLSHSQVPTASLVRSISIDVDAIYRISILLADLQKGHHVYQWALTGCAKAHSRRAIVHLVNRYISTPGVDIYRNTEGIAQVKDLALKDEFPHAIMLYAKLLIWRGENAEAAQLLERKILPYLQPSSKRPSLWEDITLAGAFESPWRMYAVAIEKEQGLAGILKATARAATEFHDPIAMADFAISVLETEAPNKYETYEAFMGGAAMWGNIAASFYIANFYYLTSQGQFTTEAERKAKEREDANAARSAWLKPFESIASGVVTFFNQPKDHKTYRKLAMDWYELAFDGGNNEAGYILALLLREDGEMEKSREMYKLAARKGLPASLSKKSLAEMKDKWEDRTFNPGLPPKLLKLA</sequence>
<dbReference type="OrthoDB" id="250175at2759"/>
<dbReference type="OMA" id="NFYYLTS"/>
<evidence type="ECO:0000313" key="3">
    <source>
        <dbReference type="Proteomes" id="UP000030686"/>
    </source>
</evidence>
<reference evidence="2" key="1">
    <citation type="journal article" date="2014" name="Nat. Commun.">
        <title>Multiple recent horizontal transfers of a large genomic region in cheese making fungi.</title>
        <authorList>
            <person name="Cheeseman K."/>
            <person name="Ropars J."/>
            <person name="Renault P."/>
            <person name="Dupont J."/>
            <person name="Gouzy J."/>
            <person name="Branca A."/>
            <person name="Abraham A.L."/>
            <person name="Ceppi M."/>
            <person name="Conseiller E."/>
            <person name="Debuchy R."/>
            <person name="Malagnac F."/>
            <person name="Goarin A."/>
            <person name="Silar P."/>
            <person name="Lacoste S."/>
            <person name="Sallet E."/>
            <person name="Bensimon A."/>
            <person name="Giraud T."/>
            <person name="Brygoo Y."/>
        </authorList>
    </citation>
    <scope>NUCLEOTIDE SEQUENCE [LARGE SCALE GENOMIC DNA]</scope>
    <source>
        <strain evidence="2">FM164</strain>
    </source>
</reference>
<feature type="region of interest" description="Disordered" evidence="1">
    <location>
        <begin position="40"/>
        <end position="68"/>
    </location>
</feature>
<evidence type="ECO:0000313" key="2">
    <source>
        <dbReference type="EMBL" id="CDM35523.1"/>
    </source>
</evidence>
<organism evidence="2 3">
    <name type="scientific">Penicillium roqueforti (strain FM164)</name>
    <dbReference type="NCBI Taxonomy" id="1365484"/>
    <lineage>
        <taxon>Eukaryota</taxon>
        <taxon>Fungi</taxon>
        <taxon>Dikarya</taxon>
        <taxon>Ascomycota</taxon>
        <taxon>Pezizomycotina</taxon>
        <taxon>Eurotiomycetes</taxon>
        <taxon>Eurotiomycetidae</taxon>
        <taxon>Eurotiales</taxon>
        <taxon>Aspergillaceae</taxon>
        <taxon>Penicillium</taxon>
    </lineage>
</organism>
<keyword evidence="3" id="KW-1185">Reference proteome</keyword>
<protein>
    <submittedName>
        <fullName evidence="2">Tetratricopeptide-like helical</fullName>
    </submittedName>
</protein>
<dbReference type="Proteomes" id="UP000030686">
    <property type="component" value="Unassembled WGS sequence"/>
</dbReference>
<dbReference type="AlphaFoldDB" id="W6QFE8"/>
<proteinExistence type="predicted"/>
<dbReference type="InterPro" id="IPR011990">
    <property type="entry name" value="TPR-like_helical_dom_sf"/>
</dbReference>
<accession>W6QFE8</accession>
<evidence type="ECO:0000256" key="1">
    <source>
        <dbReference type="SAM" id="MobiDB-lite"/>
    </source>
</evidence>
<dbReference type="SUPFAM" id="SSF81901">
    <property type="entry name" value="HCP-like"/>
    <property type="match status" value="1"/>
</dbReference>
<dbReference type="Gene3D" id="1.25.40.10">
    <property type="entry name" value="Tetratricopeptide repeat domain"/>
    <property type="match status" value="1"/>
</dbReference>
<gene>
    <name evidence="2" type="ORF">PROQFM164_S04g000404</name>
</gene>
<dbReference type="EMBL" id="HG792018">
    <property type="protein sequence ID" value="CDM35523.1"/>
    <property type="molecule type" value="Genomic_DNA"/>
</dbReference>
<name>W6QFE8_PENRF</name>
<dbReference type="STRING" id="1365484.W6QFE8"/>